<organism evidence="7 8">
    <name type="scientific">Pocillopora meandrina</name>
    <dbReference type="NCBI Taxonomy" id="46732"/>
    <lineage>
        <taxon>Eukaryota</taxon>
        <taxon>Metazoa</taxon>
        <taxon>Cnidaria</taxon>
        <taxon>Anthozoa</taxon>
        <taxon>Hexacorallia</taxon>
        <taxon>Scleractinia</taxon>
        <taxon>Astrocoeniina</taxon>
        <taxon>Pocilloporidae</taxon>
        <taxon>Pocillopora</taxon>
    </lineage>
</organism>
<dbReference type="InterPro" id="IPR036543">
    <property type="entry name" value="Guanylate-bd_C_sf"/>
</dbReference>
<dbReference type="Proteomes" id="UP001159428">
    <property type="component" value="Unassembled WGS sequence"/>
</dbReference>
<comment type="caution">
    <text evidence="7">The sequence shown here is derived from an EMBL/GenBank/DDBJ whole genome shotgun (WGS) entry which is preliminary data.</text>
</comment>
<dbReference type="SUPFAM" id="SSF52540">
    <property type="entry name" value="P-loop containing nucleoside triphosphate hydrolases"/>
    <property type="match status" value="1"/>
</dbReference>
<dbReference type="InterPro" id="IPR027417">
    <property type="entry name" value="P-loop_NTPase"/>
</dbReference>
<dbReference type="PROSITE" id="PS51715">
    <property type="entry name" value="G_GB1_RHD3"/>
    <property type="match status" value="1"/>
</dbReference>
<dbReference type="Pfam" id="PF02841">
    <property type="entry name" value="GBP_C"/>
    <property type="match status" value="1"/>
</dbReference>
<proteinExistence type="inferred from homology"/>
<sequence>MVAETMGIWMWIVPEKYKDARGREITVVLLDSEGIDAASGVGRDDNQIFTLTVLLASVLIYNSSSVPTRRDLEGLDFISKLSGRIHARSDRGATLHQNETEFFHRTFPFFIWLLRDVTQAVPEDCKDIKDYFLKKIRIQTDSGSESQKSQKVAEGILGFFPGFEAFSLPPPTADEEIMRTICENKDQLQAKFLRQLEDFKYLIKSILVPKHSYTEGELVTGEGLAALVTQYVDAINTPGFVPNVQGAWDLFVETKCFETKKVCEQKYDELMTLQLSEVLPCDNDEIRAYHNSALEETEELLLREMIGISTNTVEKQLRQLKTSFSRRLNVWQTKNSKLTKQLCENLLLKLKAKHLDPVIEQLQGRDGSKLSFDDILRVYRHIKDDYDVKAKGAKDAIADAFADFHPKIAAETKQYISVLRQLKDFDERAAKDLAAKAYMERERRRLEEERIRLEQENQEQEKEMIMLITRSEEERAGMQEEMRNEMELEQGQLQNMREAGLGEAELKRDAFIQEKHVLEERLLQMQKKNEEHMKMMKRLSEMIAKHQREKIELRERIKERPQGEIEESLKELRRRQSEEENELLKKMDSLQHDNLLRGKEDFCAETKDDECAKKLEEVPEMMASRAQMVGDLRKRMEENEEEQESLVKMVLRGIANVSPAVGKLMALYPPAQPYAEAVGNGIADFADALSKVDCLIM</sequence>
<dbReference type="Pfam" id="PF02263">
    <property type="entry name" value="GBP"/>
    <property type="match status" value="1"/>
</dbReference>
<dbReference type="InterPro" id="IPR003191">
    <property type="entry name" value="Guanylate-bd/ATL_C"/>
</dbReference>
<reference evidence="7 8" key="1">
    <citation type="submission" date="2022-05" db="EMBL/GenBank/DDBJ databases">
        <authorList>
            <consortium name="Genoscope - CEA"/>
            <person name="William W."/>
        </authorList>
    </citation>
    <scope>NUCLEOTIDE SEQUENCE [LARGE SCALE GENOMIC DNA]</scope>
</reference>
<feature type="domain" description="GB1/RHD3-type G" evidence="6">
    <location>
        <begin position="1"/>
        <end position="64"/>
    </location>
</feature>
<dbReference type="SUPFAM" id="SSF48340">
    <property type="entry name" value="Interferon-induced guanylate-binding protein 1 (GBP1), C-terminal domain"/>
    <property type="match status" value="1"/>
</dbReference>
<keyword evidence="8" id="KW-1185">Reference proteome</keyword>
<keyword evidence="3" id="KW-0342">GTP-binding</keyword>
<dbReference type="Gene3D" id="3.40.50.300">
    <property type="entry name" value="P-loop containing nucleotide triphosphate hydrolases"/>
    <property type="match status" value="1"/>
</dbReference>
<dbReference type="AlphaFoldDB" id="A0AAU9VIA0"/>
<dbReference type="InterPro" id="IPR030386">
    <property type="entry name" value="G_GB1_RHD3_dom"/>
</dbReference>
<keyword evidence="2" id="KW-0378">Hydrolase</keyword>
<evidence type="ECO:0000313" key="8">
    <source>
        <dbReference type="Proteomes" id="UP001159428"/>
    </source>
</evidence>
<evidence type="ECO:0000313" key="7">
    <source>
        <dbReference type="EMBL" id="CAH3030951.1"/>
    </source>
</evidence>
<dbReference type="GO" id="GO:0003924">
    <property type="term" value="F:GTPase activity"/>
    <property type="evidence" value="ECO:0007669"/>
    <property type="project" value="InterPro"/>
</dbReference>
<feature type="coiled-coil region" evidence="5">
    <location>
        <begin position="436"/>
        <end position="593"/>
    </location>
</feature>
<name>A0AAU9VIA0_9CNID</name>
<dbReference type="Gene3D" id="1.20.1000.10">
    <property type="entry name" value="Guanylate-binding protein, C-terminal domain"/>
    <property type="match status" value="1"/>
</dbReference>
<keyword evidence="1" id="KW-0547">Nucleotide-binding</keyword>
<evidence type="ECO:0000256" key="5">
    <source>
        <dbReference type="SAM" id="Coils"/>
    </source>
</evidence>
<evidence type="ECO:0000256" key="3">
    <source>
        <dbReference type="ARBA" id="ARBA00023134"/>
    </source>
</evidence>
<dbReference type="InterPro" id="IPR015894">
    <property type="entry name" value="Guanylate-bd_N"/>
</dbReference>
<evidence type="ECO:0000256" key="4">
    <source>
        <dbReference type="PROSITE-ProRule" id="PRU01052"/>
    </source>
</evidence>
<evidence type="ECO:0000259" key="6">
    <source>
        <dbReference type="PROSITE" id="PS51715"/>
    </source>
</evidence>
<comment type="similarity">
    <text evidence="4">Belongs to the TRAFAC class dynamin-like GTPase superfamily. GB1/RHD3 GTPase family.</text>
</comment>
<dbReference type="EMBL" id="CALNXJ010000001">
    <property type="protein sequence ID" value="CAH3030951.1"/>
    <property type="molecule type" value="Genomic_DNA"/>
</dbReference>
<dbReference type="GO" id="GO:0005525">
    <property type="term" value="F:GTP binding"/>
    <property type="evidence" value="ECO:0007669"/>
    <property type="project" value="UniProtKB-KW"/>
</dbReference>
<keyword evidence="5" id="KW-0175">Coiled coil</keyword>
<gene>
    <name evidence="7" type="ORF">PMEA_00001248</name>
</gene>
<protein>
    <recommendedName>
        <fullName evidence="6">GB1/RHD3-type G domain-containing protein</fullName>
    </recommendedName>
</protein>
<evidence type="ECO:0000256" key="2">
    <source>
        <dbReference type="ARBA" id="ARBA00022801"/>
    </source>
</evidence>
<accession>A0AAU9VIA0</accession>
<evidence type="ECO:0000256" key="1">
    <source>
        <dbReference type="ARBA" id="ARBA00022741"/>
    </source>
</evidence>
<dbReference type="PANTHER" id="PTHR10751">
    <property type="entry name" value="GUANYLATE BINDING PROTEIN"/>
    <property type="match status" value="1"/>
</dbReference>